<keyword evidence="2" id="KW-1185">Reference proteome</keyword>
<accession>A0AAD5MKQ4</accession>
<comment type="caution">
    <text evidence="1">The sequence shown here is derived from an EMBL/GenBank/DDBJ whole genome shotgun (WGS) entry which is preliminary data.</text>
</comment>
<dbReference type="AlphaFoldDB" id="A0AAD5MKQ4"/>
<sequence length="57" mass="6375">MSEIMNVCKDRLEIEPILSIGVISTTRITIYNYDFDNVGLDKQNETDVLDEVAAGPD</sequence>
<proteinExistence type="predicted"/>
<protein>
    <submittedName>
        <fullName evidence="1">Uncharacterized protein</fullName>
    </submittedName>
</protein>
<gene>
    <name evidence="1" type="ORF">KIN20_019198</name>
</gene>
<organism evidence="1 2">
    <name type="scientific">Parelaphostrongylus tenuis</name>
    <name type="common">Meningeal worm</name>
    <dbReference type="NCBI Taxonomy" id="148309"/>
    <lineage>
        <taxon>Eukaryota</taxon>
        <taxon>Metazoa</taxon>
        <taxon>Ecdysozoa</taxon>
        <taxon>Nematoda</taxon>
        <taxon>Chromadorea</taxon>
        <taxon>Rhabditida</taxon>
        <taxon>Rhabditina</taxon>
        <taxon>Rhabditomorpha</taxon>
        <taxon>Strongyloidea</taxon>
        <taxon>Metastrongylidae</taxon>
        <taxon>Parelaphostrongylus</taxon>
    </lineage>
</organism>
<name>A0AAD5MKQ4_PARTN</name>
<evidence type="ECO:0000313" key="2">
    <source>
        <dbReference type="Proteomes" id="UP001196413"/>
    </source>
</evidence>
<reference evidence="1" key="1">
    <citation type="submission" date="2021-06" db="EMBL/GenBank/DDBJ databases">
        <title>Parelaphostrongylus tenuis whole genome reference sequence.</title>
        <authorList>
            <person name="Garwood T.J."/>
            <person name="Larsen P.A."/>
            <person name="Fountain-Jones N.M."/>
            <person name="Garbe J.R."/>
            <person name="Macchietto M.G."/>
            <person name="Kania S.A."/>
            <person name="Gerhold R.W."/>
            <person name="Richards J.E."/>
            <person name="Wolf T.M."/>
        </authorList>
    </citation>
    <scope>NUCLEOTIDE SEQUENCE</scope>
    <source>
        <strain evidence="1">MNPRO001-30</strain>
        <tissue evidence="1">Meninges</tissue>
    </source>
</reference>
<dbReference type="Proteomes" id="UP001196413">
    <property type="component" value="Unassembled WGS sequence"/>
</dbReference>
<dbReference type="EMBL" id="JAHQIW010003833">
    <property type="protein sequence ID" value="KAJ1360272.1"/>
    <property type="molecule type" value="Genomic_DNA"/>
</dbReference>
<evidence type="ECO:0000313" key="1">
    <source>
        <dbReference type="EMBL" id="KAJ1360272.1"/>
    </source>
</evidence>